<sequence>MRLILQCLICLCLLGGSTTVQAQFFKKIKEKASESLNLPTKANKEKEQQAAKAIAFPEAGELNKDSDLHQVASKALENYYASKSMQLVAFNIISDDWKVVTHKTTGAVLYQWAVGALIQKNSNGKCMLFQYILKQDFNGSGFNEAYFAGISRTAPVPYGSYIACENAPN</sequence>
<feature type="chain" id="PRO_5047187895" evidence="1">
    <location>
        <begin position="23"/>
        <end position="169"/>
    </location>
</feature>
<accession>A0ABW5SEX4</accession>
<proteinExistence type="predicted"/>
<keyword evidence="3" id="KW-1185">Reference proteome</keyword>
<protein>
    <submittedName>
        <fullName evidence="2">Uncharacterized protein</fullName>
    </submittedName>
</protein>
<feature type="signal peptide" evidence="1">
    <location>
        <begin position="1"/>
        <end position="22"/>
    </location>
</feature>
<comment type="caution">
    <text evidence="2">The sequence shown here is derived from an EMBL/GenBank/DDBJ whole genome shotgun (WGS) entry which is preliminary data.</text>
</comment>
<dbReference type="EMBL" id="JBHULZ010000026">
    <property type="protein sequence ID" value="MFD2697679.1"/>
    <property type="molecule type" value="Genomic_DNA"/>
</dbReference>
<organism evidence="2 3">
    <name type="scientific">Mesonia sediminis</name>
    <dbReference type="NCBI Taxonomy" id="1703946"/>
    <lineage>
        <taxon>Bacteria</taxon>
        <taxon>Pseudomonadati</taxon>
        <taxon>Bacteroidota</taxon>
        <taxon>Flavobacteriia</taxon>
        <taxon>Flavobacteriales</taxon>
        <taxon>Flavobacteriaceae</taxon>
        <taxon>Mesonia</taxon>
    </lineage>
</organism>
<evidence type="ECO:0000313" key="3">
    <source>
        <dbReference type="Proteomes" id="UP001597357"/>
    </source>
</evidence>
<name>A0ABW5SEX4_9FLAO</name>
<evidence type="ECO:0000313" key="2">
    <source>
        <dbReference type="EMBL" id="MFD2697679.1"/>
    </source>
</evidence>
<evidence type="ECO:0000256" key="1">
    <source>
        <dbReference type="SAM" id="SignalP"/>
    </source>
</evidence>
<keyword evidence="1" id="KW-0732">Signal</keyword>
<dbReference type="Proteomes" id="UP001597357">
    <property type="component" value="Unassembled WGS sequence"/>
</dbReference>
<gene>
    <name evidence="2" type="ORF">ACFSQ0_06710</name>
</gene>
<reference evidence="3" key="1">
    <citation type="journal article" date="2019" name="Int. J. Syst. Evol. Microbiol.">
        <title>The Global Catalogue of Microorganisms (GCM) 10K type strain sequencing project: providing services to taxonomists for standard genome sequencing and annotation.</title>
        <authorList>
            <consortium name="The Broad Institute Genomics Platform"/>
            <consortium name="The Broad Institute Genome Sequencing Center for Infectious Disease"/>
            <person name="Wu L."/>
            <person name="Ma J."/>
        </authorList>
    </citation>
    <scope>NUCLEOTIDE SEQUENCE [LARGE SCALE GENOMIC DNA]</scope>
    <source>
        <strain evidence="3">KCTC 42255</strain>
    </source>
</reference>
<dbReference type="RefSeq" id="WP_379045979.1">
    <property type="nucleotide sequence ID" value="NZ_JBHULZ010000026.1"/>
</dbReference>